<evidence type="ECO:0000256" key="5">
    <source>
        <dbReference type="ARBA" id="ARBA00022839"/>
    </source>
</evidence>
<dbReference type="InterPro" id="IPR001667">
    <property type="entry name" value="DDH_dom"/>
</dbReference>
<dbReference type="Pfam" id="PF17768">
    <property type="entry name" value="RecJ_OB"/>
    <property type="match status" value="1"/>
</dbReference>
<dbReference type="InterPro" id="IPR003156">
    <property type="entry name" value="DHHA1_dom"/>
</dbReference>
<dbReference type="AlphaFoldDB" id="A0A3D9HV68"/>
<evidence type="ECO:0000256" key="4">
    <source>
        <dbReference type="ARBA" id="ARBA00022801"/>
    </source>
</evidence>
<evidence type="ECO:0000259" key="8">
    <source>
        <dbReference type="Pfam" id="PF02272"/>
    </source>
</evidence>
<dbReference type="RefSeq" id="WP_115934560.1">
    <property type="nucleotide sequence ID" value="NZ_QRDW01000001.1"/>
</dbReference>
<evidence type="ECO:0000256" key="6">
    <source>
        <dbReference type="SAM" id="Coils"/>
    </source>
</evidence>
<dbReference type="PANTHER" id="PTHR30255">
    <property type="entry name" value="SINGLE-STRANDED-DNA-SPECIFIC EXONUCLEASE RECJ"/>
    <property type="match status" value="1"/>
</dbReference>
<dbReference type="EMBL" id="QRDW01000001">
    <property type="protein sequence ID" value="RED53414.1"/>
    <property type="molecule type" value="Genomic_DNA"/>
</dbReference>
<dbReference type="PANTHER" id="PTHR30255:SF2">
    <property type="entry name" value="SINGLE-STRANDED-DNA-SPECIFIC EXONUCLEASE RECJ"/>
    <property type="match status" value="1"/>
</dbReference>
<feature type="domain" description="DHHA1" evidence="8">
    <location>
        <begin position="368"/>
        <end position="462"/>
    </location>
</feature>
<proteinExistence type="inferred from homology"/>
<dbReference type="GO" id="GO:0006310">
    <property type="term" value="P:DNA recombination"/>
    <property type="evidence" value="ECO:0007669"/>
    <property type="project" value="InterPro"/>
</dbReference>
<keyword evidence="4" id="KW-0378">Hydrolase</keyword>
<evidence type="ECO:0000256" key="1">
    <source>
        <dbReference type="ARBA" id="ARBA00005915"/>
    </source>
</evidence>
<dbReference type="GO" id="GO:0008409">
    <property type="term" value="F:5'-3' exonuclease activity"/>
    <property type="evidence" value="ECO:0007669"/>
    <property type="project" value="InterPro"/>
</dbReference>
<accession>A0A3D9HV68</accession>
<sequence>MSNNAAFLGVSSSVSGKRWELRDADEREALAICQRFSLPDVVGRFMAARGISLEESADFLTPSLKALLPDPHHLKDMDKGVERLVAAIRNKEPIAVFGDYDVDGATSSAVLNRFFSTINVPLEIYIPDRMKEGYGPNLPALRALAAKGIKVVITVDCGITAFEALEGAAEAGLDIVVVDHHVAEPSLPKASAVINPNRLDDDSPHGHMAAVGVTFLLVVALNKALREAGYYGDRPAPDLRLLLDLVALGTVCDVVPLRGVNRAFVAQGLKILAQRRNKGLAALADVSGVDRFPEAYHLGYQMGPRVNAGGRVGESYLGARLLSTDNPAEARDIAQQLNLFNQERKEIEAACLEQAIEQVESRDMHAGLVYAAAEGWHPGVIGIVAGRLKERYNRPACVVAFENGIGKGSGRSIEGVDLGATVIAAGQADLLINGGGHKMAAGFTVAQENSDAFRDYLAQRIEAQVGTDGIIPRLSLDGTVTVADANIDLVKKLEQLGPFGAGNSTPRFVLPDVVLEKVSIVGTDHVRCQIKDRSGRGGWIKAIAFRCADQPLGDLLLGQRPGMPVHLCGKLQIDTWQGRENVQFMIDDAAPAYS</sequence>
<dbReference type="GO" id="GO:0003676">
    <property type="term" value="F:nucleic acid binding"/>
    <property type="evidence" value="ECO:0007669"/>
    <property type="project" value="InterPro"/>
</dbReference>
<dbReference type="InterPro" id="IPR051673">
    <property type="entry name" value="SSDNA_exonuclease_RecJ"/>
</dbReference>
<protein>
    <recommendedName>
        <fullName evidence="2">Single-stranded-DNA-specific exonuclease RecJ</fullName>
    </recommendedName>
</protein>
<comment type="similarity">
    <text evidence="1">Belongs to the RecJ family.</text>
</comment>
<feature type="domain" description="RecJ OB" evidence="9">
    <location>
        <begin position="476"/>
        <end position="588"/>
    </location>
</feature>
<evidence type="ECO:0000259" key="9">
    <source>
        <dbReference type="Pfam" id="PF17768"/>
    </source>
</evidence>
<feature type="coiled-coil region" evidence="6">
    <location>
        <begin position="330"/>
        <end position="362"/>
    </location>
</feature>
<dbReference type="OrthoDB" id="9809852at2"/>
<dbReference type="InterPro" id="IPR041122">
    <property type="entry name" value="RecJ_OB"/>
</dbReference>
<dbReference type="NCBIfam" id="TIGR00644">
    <property type="entry name" value="recJ"/>
    <property type="match status" value="1"/>
</dbReference>
<reference evidence="10 11" key="1">
    <citation type="submission" date="2018-07" db="EMBL/GenBank/DDBJ databases">
        <title>Genomic Encyclopedia of Type Strains, Phase III (KMG-III): the genomes of soil and plant-associated and newly described type strains.</title>
        <authorList>
            <person name="Whitman W."/>
        </authorList>
    </citation>
    <scope>NUCLEOTIDE SEQUENCE [LARGE SCALE GENOMIC DNA]</scope>
    <source>
        <strain evidence="10 11">CECT 8488</strain>
    </source>
</reference>
<name>A0A3D9HV68_9PROT</name>
<dbReference type="SUPFAM" id="SSF64182">
    <property type="entry name" value="DHH phosphoesterases"/>
    <property type="match status" value="1"/>
</dbReference>
<organism evidence="10 11">
    <name type="scientific">Aestuariispira insulae</name>
    <dbReference type="NCBI Taxonomy" id="1461337"/>
    <lineage>
        <taxon>Bacteria</taxon>
        <taxon>Pseudomonadati</taxon>
        <taxon>Pseudomonadota</taxon>
        <taxon>Alphaproteobacteria</taxon>
        <taxon>Rhodospirillales</taxon>
        <taxon>Kiloniellaceae</taxon>
        <taxon>Aestuariispira</taxon>
    </lineage>
</organism>
<dbReference type="InterPro" id="IPR004610">
    <property type="entry name" value="RecJ"/>
</dbReference>
<evidence type="ECO:0000313" key="11">
    <source>
        <dbReference type="Proteomes" id="UP000256845"/>
    </source>
</evidence>
<evidence type="ECO:0000259" key="7">
    <source>
        <dbReference type="Pfam" id="PF01368"/>
    </source>
</evidence>
<dbReference type="Gene3D" id="3.10.310.30">
    <property type="match status" value="1"/>
</dbReference>
<dbReference type="Pfam" id="PF01368">
    <property type="entry name" value="DHH"/>
    <property type="match status" value="1"/>
</dbReference>
<keyword evidence="5 10" id="KW-0269">Exonuclease</keyword>
<keyword evidence="3" id="KW-0540">Nuclease</keyword>
<keyword evidence="11" id="KW-1185">Reference proteome</keyword>
<dbReference type="GO" id="GO:0006281">
    <property type="term" value="P:DNA repair"/>
    <property type="evidence" value="ECO:0007669"/>
    <property type="project" value="InterPro"/>
</dbReference>
<gene>
    <name evidence="10" type="ORF">DFP90_101203</name>
</gene>
<dbReference type="Proteomes" id="UP000256845">
    <property type="component" value="Unassembled WGS sequence"/>
</dbReference>
<dbReference type="InterPro" id="IPR038763">
    <property type="entry name" value="DHH_sf"/>
</dbReference>
<keyword evidence="6" id="KW-0175">Coiled coil</keyword>
<evidence type="ECO:0000256" key="2">
    <source>
        <dbReference type="ARBA" id="ARBA00019841"/>
    </source>
</evidence>
<comment type="caution">
    <text evidence="10">The sequence shown here is derived from an EMBL/GenBank/DDBJ whole genome shotgun (WGS) entry which is preliminary data.</text>
</comment>
<feature type="domain" description="DDH" evidence="7">
    <location>
        <begin position="94"/>
        <end position="250"/>
    </location>
</feature>
<evidence type="ECO:0000313" key="10">
    <source>
        <dbReference type="EMBL" id="RED53414.1"/>
    </source>
</evidence>
<evidence type="ECO:0000256" key="3">
    <source>
        <dbReference type="ARBA" id="ARBA00022722"/>
    </source>
</evidence>
<dbReference type="Gene3D" id="3.90.1640.30">
    <property type="match status" value="1"/>
</dbReference>
<dbReference type="Pfam" id="PF02272">
    <property type="entry name" value="DHHA1"/>
    <property type="match status" value="1"/>
</dbReference>